<dbReference type="PROSITE" id="PS51265">
    <property type="entry name" value="ZF_DBF4"/>
    <property type="match status" value="1"/>
</dbReference>
<dbReference type="PANTHER" id="PTHR15375:SF24">
    <property type="entry name" value="PROTEIN DBF4 HOMOLOG B"/>
    <property type="match status" value="1"/>
</dbReference>
<dbReference type="GO" id="GO:0008270">
    <property type="term" value="F:zinc ion binding"/>
    <property type="evidence" value="ECO:0007669"/>
    <property type="project" value="UniProtKB-KW"/>
</dbReference>
<dbReference type="Pfam" id="PF07535">
    <property type="entry name" value="zf-DBF"/>
    <property type="match status" value="1"/>
</dbReference>
<evidence type="ECO:0000313" key="9">
    <source>
        <dbReference type="Proteomes" id="UP000001646"/>
    </source>
</evidence>
<keyword evidence="9" id="KW-1185">Reference proteome</keyword>
<keyword evidence="3" id="KW-0862">Zinc</keyword>
<proteinExistence type="predicted"/>
<name>A0A803SLL8_ANOCA</name>
<dbReference type="PANTHER" id="PTHR15375">
    <property type="entry name" value="ACTIVATOR OF S-PHASE KINASE-RELATED"/>
    <property type="match status" value="1"/>
</dbReference>
<dbReference type="SMART" id="SM00586">
    <property type="entry name" value="ZnF_DBF"/>
    <property type="match status" value="1"/>
</dbReference>
<evidence type="ECO:0008006" key="10">
    <source>
        <dbReference type="Google" id="ProtNLM"/>
    </source>
</evidence>
<reference evidence="8 9" key="1">
    <citation type="submission" date="2009-12" db="EMBL/GenBank/DDBJ databases">
        <title>The Genome Sequence of Anolis carolinensis (Green Anole Lizard).</title>
        <authorList>
            <consortium name="The Genome Sequencing Platform"/>
            <person name="Di Palma F."/>
            <person name="Alfoldi J."/>
            <person name="Heiman D."/>
            <person name="Young S."/>
            <person name="Grabherr M."/>
            <person name="Johnson J."/>
            <person name="Lander E.S."/>
            <person name="Lindblad-Toh K."/>
        </authorList>
    </citation>
    <scope>NUCLEOTIDE SEQUENCE [LARGE SCALE GENOMIC DNA]</scope>
    <source>
        <strain evidence="8 9">JBL SC #1</strain>
    </source>
</reference>
<dbReference type="Gene3D" id="6.10.250.3410">
    <property type="entry name" value="DBF zinc finger"/>
    <property type="match status" value="1"/>
</dbReference>
<sequence length="468" mass="51936">MFETVSVCFFQRGNISLTLKEHRGARSNLQQNDQAMSSHRSVPLVGKSFYLDIPSGKNLDYLSENVKRLGGVIESFLSKEVTYVVSSSQEARREIWAGKHVNSVLRDTHTGALPSAKPQQDRRRPLPKPIDTALNSRGKKLLHKAIGSQDNIPGNSILASARLWGIQVVHADEMLTYIRRLSKKYPSKAKMKLCVSGYQPQKVVKLRPHFLKIEDKRRQLRPFFKLFSYFPQLYFLPQRRQSPFEPPQKSSISKESNSRGLANGASPLSDGCFVPQMQKGYCECCDRPFAELWMHLHSPQHKEFVSDPSHYAVVDSIISQLTNEYVFLGTPSPRVPPAAGDGESFGLLKEVNENAIVPPLDQALQFCMSAEGSAGQFGTPKDSTHFFEDQGFLQLTALSLEVFDSTLPFALQSPGSASNLHEEASMVANSGSQAIGPAEDKCIAAPEKERILAKPAALSHKRKSPGAR</sequence>
<dbReference type="InParanoid" id="A0A803SLL8"/>
<feature type="region of interest" description="Disordered" evidence="5">
    <location>
        <begin position="107"/>
        <end position="128"/>
    </location>
</feature>
<reference evidence="8" key="3">
    <citation type="submission" date="2025-09" db="UniProtKB">
        <authorList>
            <consortium name="Ensembl"/>
        </authorList>
    </citation>
    <scope>IDENTIFICATION</scope>
</reference>
<dbReference type="InterPro" id="IPR038545">
    <property type="entry name" value="Znf_DBF_sf"/>
</dbReference>
<dbReference type="GO" id="GO:1901987">
    <property type="term" value="P:regulation of cell cycle phase transition"/>
    <property type="evidence" value="ECO:0000318"/>
    <property type="project" value="GO_Central"/>
</dbReference>
<dbReference type="PROSITE" id="PS50172">
    <property type="entry name" value="BRCT"/>
    <property type="match status" value="1"/>
</dbReference>
<evidence type="ECO:0000256" key="1">
    <source>
        <dbReference type="ARBA" id="ARBA00022723"/>
    </source>
</evidence>
<feature type="domain" description="DBF4-type" evidence="7">
    <location>
        <begin position="275"/>
        <end position="324"/>
    </location>
</feature>
<dbReference type="InterPro" id="IPR006572">
    <property type="entry name" value="Znf_DBF"/>
</dbReference>
<evidence type="ECO:0000259" key="6">
    <source>
        <dbReference type="PROSITE" id="PS50172"/>
    </source>
</evidence>
<evidence type="ECO:0000256" key="3">
    <source>
        <dbReference type="ARBA" id="ARBA00022833"/>
    </source>
</evidence>
<dbReference type="Ensembl" id="ENSACAT00000050641.1">
    <property type="protein sequence ID" value="ENSACAP00000023858.1"/>
    <property type="gene ID" value="ENSACAG00000012578.4"/>
</dbReference>
<dbReference type="Bgee" id="ENSACAG00000012578">
    <property type="expression patterns" value="Expressed in ovary and 8 other cell types or tissues"/>
</dbReference>
<accession>A0A803SLL8</accession>
<dbReference type="GO" id="GO:0003676">
    <property type="term" value="F:nucleic acid binding"/>
    <property type="evidence" value="ECO:0007669"/>
    <property type="project" value="InterPro"/>
</dbReference>
<keyword evidence="1" id="KW-0479">Metal-binding</keyword>
<dbReference type="InterPro" id="IPR051590">
    <property type="entry name" value="Replication_Regulatory_Kinase"/>
</dbReference>
<feature type="region of interest" description="Disordered" evidence="5">
    <location>
        <begin position="241"/>
        <end position="262"/>
    </location>
</feature>
<organism evidence="8 9">
    <name type="scientific">Anolis carolinensis</name>
    <name type="common">Green anole</name>
    <name type="synonym">American chameleon</name>
    <dbReference type="NCBI Taxonomy" id="28377"/>
    <lineage>
        <taxon>Eukaryota</taxon>
        <taxon>Metazoa</taxon>
        <taxon>Chordata</taxon>
        <taxon>Craniata</taxon>
        <taxon>Vertebrata</taxon>
        <taxon>Euteleostomi</taxon>
        <taxon>Lepidosauria</taxon>
        <taxon>Squamata</taxon>
        <taxon>Bifurcata</taxon>
        <taxon>Unidentata</taxon>
        <taxon>Episquamata</taxon>
        <taxon>Toxicofera</taxon>
        <taxon>Iguania</taxon>
        <taxon>Dactyloidae</taxon>
        <taxon>Anolis</taxon>
    </lineage>
</organism>
<feature type="compositionally biased region" description="Polar residues" evidence="5">
    <location>
        <begin position="248"/>
        <end position="260"/>
    </location>
</feature>
<dbReference type="GO" id="GO:0031431">
    <property type="term" value="C:Dbf4-dependent protein kinase complex"/>
    <property type="evidence" value="ECO:0000318"/>
    <property type="project" value="GO_Central"/>
</dbReference>
<evidence type="ECO:0000256" key="2">
    <source>
        <dbReference type="ARBA" id="ARBA00022771"/>
    </source>
</evidence>
<evidence type="ECO:0000313" key="8">
    <source>
        <dbReference type="Ensembl" id="ENSACAP00000023858.1"/>
    </source>
</evidence>
<dbReference type="Proteomes" id="UP000001646">
    <property type="component" value="Chromosome 6"/>
</dbReference>
<keyword evidence="2 4" id="KW-0863">Zinc-finger</keyword>
<dbReference type="InterPro" id="IPR036420">
    <property type="entry name" value="BRCT_dom_sf"/>
</dbReference>
<reference evidence="8" key="2">
    <citation type="submission" date="2025-08" db="UniProtKB">
        <authorList>
            <consortium name="Ensembl"/>
        </authorList>
    </citation>
    <scope>IDENTIFICATION</scope>
</reference>
<protein>
    <recommendedName>
        <fullName evidence="10">DBF4-type domain-containing protein</fullName>
    </recommendedName>
</protein>
<dbReference type="GO" id="GO:0010571">
    <property type="term" value="P:positive regulation of nuclear cell cycle DNA replication"/>
    <property type="evidence" value="ECO:0000318"/>
    <property type="project" value="GO_Central"/>
</dbReference>
<dbReference type="CDD" id="cd00027">
    <property type="entry name" value="BRCT"/>
    <property type="match status" value="1"/>
</dbReference>
<dbReference type="FunFam" id="6.10.250.3410:FF:000001">
    <property type="entry name" value="Protein DBF4 homolog A"/>
    <property type="match status" value="1"/>
</dbReference>
<dbReference type="AlphaFoldDB" id="A0A803SLL8"/>
<feature type="domain" description="BRCT" evidence="6">
    <location>
        <begin position="39"/>
        <end position="93"/>
    </location>
</feature>
<evidence type="ECO:0000256" key="4">
    <source>
        <dbReference type="PROSITE-ProRule" id="PRU00600"/>
    </source>
</evidence>
<dbReference type="GeneTree" id="ENSGT00530000063909"/>
<evidence type="ECO:0000256" key="5">
    <source>
        <dbReference type="SAM" id="MobiDB-lite"/>
    </source>
</evidence>
<dbReference type="SUPFAM" id="SSF52113">
    <property type="entry name" value="BRCT domain"/>
    <property type="match status" value="1"/>
</dbReference>
<dbReference type="GO" id="GO:0043539">
    <property type="term" value="F:protein serine/threonine kinase activator activity"/>
    <property type="evidence" value="ECO:0000318"/>
    <property type="project" value="GO_Central"/>
</dbReference>
<evidence type="ECO:0000259" key="7">
    <source>
        <dbReference type="PROSITE" id="PS51265"/>
    </source>
</evidence>
<dbReference type="InterPro" id="IPR001357">
    <property type="entry name" value="BRCT_dom"/>
</dbReference>
<gene>
    <name evidence="8" type="primary">dbf4b</name>
</gene>